<gene>
    <name evidence="2" type="ORF">J0895_24255</name>
</gene>
<reference evidence="2 3" key="1">
    <citation type="submission" date="2021-03" db="EMBL/GenBank/DDBJ databases">
        <title>Metabolic Capacity of the Antarctic Cyanobacterium Phormidium pseudopriestleyi that Sustains Oxygenic Photosynthesis in the Presence of Hydrogen Sulfide.</title>
        <authorList>
            <person name="Lumian J.E."/>
            <person name="Jungblut A.D."/>
            <person name="Dillon M.L."/>
            <person name="Hawes I."/>
            <person name="Doran P.T."/>
            <person name="Mackey T.J."/>
            <person name="Dick G.J."/>
            <person name="Grettenberger C.L."/>
            <person name="Sumner D.Y."/>
        </authorList>
    </citation>
    <scope>NUCLEOTIDE SEQUENCE [LARGE SCALE GENOMIC DNA]</scope>
    <source>
        <strain evidence="2 3">FRX01</strain>
    </source>
</reference>
<feature type="compositionally biased region" description="Basic and acidic residues" evidence="1">
    <location>
        <begin position="11"/>
        <end position="37"/>
    </location>
</feature>
<dbReference type="Proteomes" id="UP000664844">
    <property type="component" value="Unassembled WGS sequence"/>
</dbReference>
<dbReference type="RefSeq" id="WP_207090555.1">
    <property type="nucleotide sequence ID" value="NZ_JAFLQW010000643.1"/>
</dbReference>
<evidence type="ECO:0000313" key="2">
    <source>
        <dbReference type="EMBL" id="MBO0352137.1"/>
    </source>
</evidence>
<evidence type="ECO:0000313" key="3">
    <source>
        <dbReference type="Proteomes" id="UP000664844"/>
    </source>
</evidence>
<name>A0ABS3G0K1_9CYAN</name>
<comment type="caution">
    <text evidence="2">The sequence shown here is derived from an EMBL/GenBank/DDBJ whole genome shotgun (WGS) entry which is preliminary data.</text>
</comment>
<accession>A0ABS3G0K1</accession>
<evidence type="ECO:0008006" key="4">
    <source>
        <dbReference type="Google" id="ProtNLM"/>
    </source>
</evidence>
<feature type="region of interest" description="Disordered" evidence="1">
    <location>
        <begin position="1"/>
        <end position="37"/>
    </location>
</feature>
<keyword evidence="3" id="KW-1185">Reference proteome</keyword>
<sequence length="426" mass="48139">MSVRPKYSPARLDRQRRQRLERERRQRAEEEARRRQQAEIREKQRRLEARRQQVQQQAANLTRELSQQQPHLYPEAAPTLHQQLQQQQQTLAKATSEAAVGQVSRQLDQLQTDLQRHLAQKRRDEFAKKRQAECDRQQFALAELHRQLAEIPDGTKFAPHLQADVSQKLKNVKQIIQSGDPTRVRQPLQAAEQALDQYRQQVAERRADWQRRQGEAQENLIALQSLIAGLQADPVVMRWQSGAIAQLEQQCQTAEQAISSEQFEEITPLLAASQQQSQILIDAANTAQLQADQRDYIADSIAQSLESLGFGIIYRQPEHPENPASAVILGAASHGGKGISVSIPTEGEVFYDVEGYSKQTAAAVGGGSAAVCDEASTVISEMHHCLEAEFGIQMGELQWEGKDPNRRIHQADNLPRTDALRVHRRA</sequence>
<organism evidence="2 3">
    <name type="scientific">Phormidium pseudopriestleyi FRX01</name>
    <dbReference type="NCBI Taxonomy" id="1759528"/>
    <lineage>
        <taxon>Bacteria</taxon>
        <taxon>Bacillati</taxon>
        <taxon>Cyanobacteriota</taxon>
        <taxon>Cyanophyceae</taxon>
        <taxon>Oscillatoriophycideae</taxon>
        <taxon>Oscillatoriales</taxon>
        <taxon>Oscillatoriaceae</taxon>
        <taxon>Phormidium</taxon>
    </lineage>
</organism>
<evidence type="ECO:0000256" key="1">
    <source>
        <dbReference type="SAM" id="MobiDB-lite"/>
    </source>
</evidence>
<proteinExistence type="predicted"/>
<protein>
    <recommendedName>
        <fullName evidence="4">Chromosome segregation ATPase</fullName>
    </recommendedName>
</protein>
<dbReference type="EMBL" id="JAFLQW010000643">
    <property type="protein sequence ID" value="MBO0352137.1"/>
    <property type="molecule type" value="Genomic_DNA"/>
</dbReference>